<evidence type="ECO:0000313" key="3">
    <source>
        <dbReference type="Proteomes" id="UP000297951"/>
    </source>
</evidence>
<proteinExistence type="predicted"/>
<protein>
    <submittedName>
        <fullName evidence="2">Uncharacterized protein</fullName>
    </submittedName>
</protein>
<comment type="caution">
    <text evidence="2">The sequence shown here is derived from an EMBL/GenBank/DDBJ whole genome shotgun (WGS) entry which is preliminary data.</text>
</comment>
<accession>A0A4Y9F2P6</accession>
<organism evidence="2 3">
    <name type="scientific">Rothia nasimurium</name>
    <dbReference type="NCBI Taxonomy" id="85336"/>
    <lineage>
        <taxon>Bacteria</taxon>
        <taxon>Bacillati</taxon>
        <taxon>Actinomycetota</taxon>
        <taxon>Actinomycetes</taxon>
        <taxon>Micrococcales</taxon>
        <taxon>Micrococcaceae</taxon>
        <taxon>Rothia</taxon>
    </lineage>
</organism>
<name>A0A4Y9F2P6_9MICC</name>
<evidence type="ECO:0000256" key="1">
    <source>
        <dbReference type="SAM" id="SignalP"/>
    </source>
</evidence>
<feature type="signal peptide" evidence="1">
    <location>
        <begin position="1"/>
        <end position="32"/>
    </location>
</feature>
<dbReference type="RefSeq" id="WP_135013969.1">
    <property type="nucleotide sequence ID" value="NZ_JADGLK010000069.1"/>
</dbReference>
<keyword evidence="1" id="KW-0732">Signal</keyword>
<reference evidence="2 3" key="1">
    <citation type="submission" date="2019-03" db="EMBL/GenBank/DDBJ databases">
        <title>Diversity of the mouse oral microbiome.</title>
        <authorList>
            <person name="Joseph S."/>
            <person name="Aduse-Opoku J."/>
            <person name="Curtis M."/>
            <person name="Wade W."/>
            <person name="Hashim A."/>
        </authorList>
    </citation>
    <scope>NUCLEOTIDE SEQUENCE [LARGE SCALE GENOMIC DNA]</scope>
    <source>
        <strain evidence="3">irhom_31</strain>
    </source>
</reference>
<dbReference type="AlphaFoldDB" id="A0A4Y9F2P6"/>
<feature type="chain" id="PRO_5021228156" evidence="1">
    <location>
        <begin position="33"/>
        <end position="230"/>
    </location>
</feature>
<gene>
    <name evidence="2" type="ORF">E4U03_12060</name>
</gene>
<sequence>MCSDKVRKFGVSLASLAVAFGLSMSGVAPAMAQTNIGYSHSVSSSESKTEEVFADSGIDYEETKEKIAQDFEFLFTEVIVQDASGKWFVKDPENPSLAGFTQHDIDLLITMLNDKTLSIAPTSSSFYSLQRGASTSAIIKDWNKYATCVIEGATGFKVSPTLVVSTVFLIKEGRWHDAATTLMRGLAENAASGLLDMATHIAVKQLTNSVPGVFAARLAVNASLCVMYNQ</sequence>
<dbReference type="EMBL" id="SPQC01000069">
    <property type="protein sequence ID" value="TFU19886.1"/>
    <property type="molecule type" value="Genomic_DNA"/>
</dbReference>
<evidence type="ECO:0000313" key="2">
    <source>
        <dbReference type="EMBL" id="TFU19886.1"/>
    </source>
</evidence>
<dbReference type="Proteomes" id="UP000297951">
    <property type="component" value="Unassembled WGS sequence"/>
</dbReference>